<dbReference type="PROSITE" id="PS50082">
    <property type="entry name" value="WD_REPEATS_2"/>
    <property type="match status" value="7"/>
</dbReference>
<dbReference type="SUPFAM" id="SSF50978">
    <property type="entry name" value="WD40 repeat-like"/>
    <property type="match status" value="1"/>
</dbReference>
<evidence type="ECO:0000256" key="4">
    <source>
        <dbReference type="SAM" id="MobiDB-lite"/>
    </source>
</evidence>
<evidence type="ECO:0000256" key="1">
    <source>
        <dbReference type="ARBA" id="ARBA00022574"/>
    </source>
</evidence>
<dbReference type="Gene3D" id="2.130.10.10">
    <property type="entry name" value="YVTN repeat-like/Quinoprotein amine dehydrogenase"/>
    <property type="match status" value="4"/>
</dbReference>
<feature type="region of interest" description="Disordered" evidence="4">
    <location>
        <begin position="1190"/>
        <end position="1226"/>
    </location>
</feature>
<sequence length="1483" mass="156409">MVHVLSHGVVRPTGLYTLGADSVHTEWTSVRNWLSAVEDFPGRPLVLFLLDLCHSGAAARYDYQLSGLTDGHHRAWVIAASGPSELAVEGRFSRAVADVLNAVAERRIQYDHTRRHLGFHWFVDRVRDRLRELVEECGGMAHRVTADVLDTAAPDLPFFPNPCFTHGLADLPGAPYEHTTSVNVQGDDVVDPDHFLRHARGGAGFAPQPGTAGEQDGGLFTGRHAELVRLAEWFVAGSGAARLQAVTGGPGSGKSALLGVLLRAAHPGLGSTAGAVQELVALSRTVIAPPLTVHARQRTLAEVVDSLIRQAGAYGGSWADRSDEPEGDPRRLMDVLSRLPGTPPVVVVDALDEAREASALVHDLLVPLTTLTRPDGRPLCRLLLAARDEEPCSSLIATARNGGSLIDLDTISRQTLSADLAAYVTKLLQQPDAEMADPGSLGTVSAVDDTPTGHGQRELLKHPTGGESGEEHEAQHGDAATAQQGEAEGVAAFAQATAEALTDPEHTTTTGPYLMAALYASYASQESVRHLLGDTATACELGAKVPGSLPDLLDLGFVHGHAHRLLRPVLVALSFAQGDGMPVSLVAAVARVFVTPDDGAAGTDPAETGRAGVADVSEILPSADTSPVLVSSSEVAQLLGELRAFLRAVPDPTGTVLYRLLHQSVADELRRLTAHTVAAENERPESVDRRVASTVYSALIGSLSGPVPGGPPRWAGLDAYLRRHLAQHAFDAGRFDELCTEPQFLVHADPDWLDHELGRTASEAARGASAVYRTSAHVHRRTSDEQRRHILSIDAARHRAHTLADRLAAPGPGCGEDMPWRPQWATGSRISAAHAFTLHLPEDRTTALAGALVDIPIVVTGGRSGRLRVWDASNGRLMHTADPGCGEIRALACARMGNTSVVVVAGSDDSLTVRSLPTLAPVDTPGLRGVRSGDVRSMTPVDLAHQSMVLTADTAGRLVLWDLTGILPPEELRSGLGRTTALICVPGNDAPSVIVADDEGTVSICPLFGDPQENGTFHHPGRVNALAYAKLDGTPHVVTGGEDGTVRTWDFTGRALRPDSVPRHDGPVYALATMEDEDGHSRVLSAGGDGTIRLWEPRDGSEHSRFVGHMGAVTALAQPQSLPPLVVSAGVDAALRVWHVPMGEQRVVPAVGHTSWVHALAQTVVGGREILFSAGADGLLHRWDLTSGTQYENPSPMSQHPTGGVTPLGSTPSLLGDARGGGHRPGRVHTLAVTRLEGRPLVIAAGPDGLLQCWDAERGTPYSEAFAHAAAPVHAVTTTVLAGRPLVVAGGADGHLHCWDVATGRRRGLPLAGHKGGVNALTCIESDTEPMVISCGDDGTLRLWDLTTGLPVCPPVDAHSGWATALACTLLDGKPLAVTGGQDGKIRLWDLSRPEPGSRLGWVRPHGEPLSVAGGVNAVACTIVGGTLLVAASDDRGVRLWDFASGVQRTDIGVPGTVPSLLLHGDRLVLGCEWEVIVLRRSI</sequence>
<feature type="repeat" description="WD" evidence="3">
    <location>
        <begin position="1378"/>
        <end position="1392"/>
    </location>
</feature>
<feature type="compositionally biased region" description="Polar residues" evidence="4">
    <location>
        <begin position="1190"/>
        <end position="1201"/>
    </location>
</feature>
<organism evidence="6 7">
    <name type="scientific">Streptomyces zhihengii</name>
    <dbReference type="NCBI Taxonomy" id="1818004"/>
    <lineage>
        <taxon>Bacteria</taxon>
        <taxon>Bacillati</taxon>
        <taxon>Actinomycetota</taxon>
        <taxon>Actinomycetes</taxon>
        <taxon>Kitasatosporales</taxon>
        <taxon>Streptomycetaceae</taxon>
        <taxon>Streptomyces</taxon>
    </lineage>
</organism>
<keyword evidence="7" id="KW-1185">Reference proteome</keyword>
<dbReference type="InterPro" id="IPR036322">
    <property type="entry name" value="WD40_repeat_dom_sf"/>
</dbReference>
<keyword evidence="1 3" id="KW-0853">WD repeat</keyword>
<dbReference type="PANTHER" id="PTHR44019">
    <property type="entry name" value="WD REPEAT-CONTAINING PROTEIN 55"/>
    <property type="match status" value="1"/>
</dbReference>
<protein>
    <recommendedName>
        <fullName evidence="5">Orc1-like AAA ATPase domain-containing protein</fullName>
    </recommendedName>
</protein>
<dbReference type="Pfam" id="PF13191">
    <property type="entry name" value="AAA_16"/>
    <property type="match status" value="1"/>
</dbReference>
<feature type="repeat" description="WD" evidence="3">
    <location>
        <begin position="1426"/>
        <end position="1451"/>
    </location>
</feature>
<feature type="repeat" description="WD" evidence="3">
    <location>
        <begin position="1016"/>
        <end position="1050"/>
    </location>
</feature>
<evidence type="ECO:0000256" key="2">
    <source>
        <dbReference type="ARBA" id="ARBA00022737"/>
    </source>
</evidence>
<dbReference type="InterPro" id="IPR041664">
    <property type="entry name" value="AAA_16"/>
</dbReference>
<name>A0ABS2V2L4_9ACTN</name>
<feature type="region of interest" description="Disordered" evidence="4">
    <location>
        <begin position="434"/>
        <end position="487"/>
    </location>
</feature>
<dbReference type="InterPro" id="IPR011047">
    <property type="entry name" value="Quinoprotein_ADH-like_sf"/>
</dbReference>
<dbReference type="PRINTS" id="PR00320">
    <property type="entry name" value="GPROTEINBRPT"/>
</dbReference>
<dbReference type="InterPro" id="IPR019775">
    <property type="entry name" value="WD40_repeat_CS"/>
</dbReference>
<dbReference type="InterPro" id="IPR001680">
    <property type="entry name" value="WD40_rpt"/>
</dbReference>
<evidence type="ECO:0000313" key="7">
    <source>
        <dbReference type="Proteomes" id="UP000664109"/>
    </source>
</evidence>
<evidence type="ECO:0000256" key="3">
    <source>
        <dbReference type="PROSITE-ProRule" id="PRU00221"/>
    </source>
</evidence>
<evidence type="ECO:0000313" key="6">
    <source>
        <dbReference type="EMBL" id="MBM9624071.1"/>
    </source>
</evidence>
<comment type="caution">
    <text evidence="6">The sequence shown here is derived from an EMBL/GenBank/DDBJ whole genome shotgun (WGS) entry which is preliminary data.</text>
</comment>
<dbReference type="InterPro" id="IPR050505">
    <property type="entry name" value="WDR55/POC1"/>
</dbReference>
<feature type="repeat" description="WD" evidence="3">
    <location>
        <begin position="1061"/>
        <end position="1105"/>
    </location>
</feature>
<gene>
    <name evidence="6" type="ORF">JE024_36435</name>
</gene>
<feature type="compositionally biased region" description="Low complexity" evidence="4">
    <location>
        <begin position="477"/>
        <end position="487"/>
    </location>
</feature>
<evidence type="ECO:0000259" key="5">
    <source>
        <dbReference type="Pfam" id="PF13191"/>
    </source>
</evidence>
<dbReference type="RefSeq" id="WP_205378119.1">
    <property type="nucleotide sequence ID" value="NZ_JAFEJA010000002.1"/>
</dbReference>
<feature type="repeat" description="WD" evidence="3">
    <location>
        <begin position="1106"/>
        <end position="1148"/>
    </location>
</feature>
<dbReference type="PROSITE" id="PS00678">
    <property type="entry name" value="WD_REPEATS_1"/>
    <property type="match status" value="2"/>
</dbReference>
<feature type="repeat" description="WD" evidence="3">
    <location>
        <begin position="858"/>
        <end position="880"/>
    </location>
</feature>
<dbReference type="PROSITE" id="PS50294">
    <property type="entry name" value="WD_REPEATS_REGION"/>
    <property type="match status" value="1"/>
</dbReference>
<dbReference type="PANTHER" id="PTHR44019:SF8">
    <property type="entry name" value="POC1 CENTRIOLAR PROTEIN HOMOLOG"/>
    <property type="match status" value="1"/>
</dbReference>
<feature type="repeat" description="WD" evidence="3">
    <location>
        <begin position="1311"/>
        <end position="1349"/>
    </location>
</feature>
<dbReference type="Proteomes" id="UP000664109">
    <property type="component" value="Unassembled WGS sequence"/>
</dbReference>
<feature type="domain" description="Orc1-like AAA ATPase" evidence="5">
    <location>
        <begin position="220"/>
        <end position="368"/>
    </location>
</feature>
<dbReference type="SMART" id="SM00320">
    <property type="entry name" value="WD40"/>
    <property type="match status" value="12"/>
</dbReference>
<keyword evidence="2" id="KW-0677">Repeat</keyword>
<dbReference type="Pfam" id="PF00400">
    <property type="entry name" value="WD40"/>
    <property type="match status" value="5"/>
</dbReference>
<dbReference type="EMBL" id="JAFEJA010000002">
    <property type="protein sequence ID" value="MBM9624071.1"/>
    <property type="molecule type" value="Genomic_DNA"/>
</dbReference>
<dbReference type="InterPro" id="IPR020472">
    <property type="entry name" value="WD40_PAC1"/>
</dbReference>
<dbReference type="InterPro" id="IPR015943">
    <property type="entry name" value="WD40/YVTN_repeat-like_dom_sf"/>
</dbReference>
<proteinExistence type="predicted"/>
<accession>A0ABS2V2L4</accession>
<dbReference type="SUPFAM" id="SSF50998">
    <property type="entry name" value="Quinoprotein alcohol dehydrogenase-like"/>
    <property type="match status" value="1"/>
</dbReference>
<reference evidence="6 7" key="1">
    <citation type="journal article" date="2016" name="Arch. Microbiol.">
        <title>Streptomyces zhihengii sp. nov., isolated from rhizospheric soil of Psammosilene tunicoides.</title>
        <authorList>
            <person name="Huang M.J."/>
            <person name="Fei J.J."/>
            <person name="Salam N."/>
            <person name="Kim C.J."/>
            <person name="Hozzein W.N."/>
            <person name="Xiao M."/>
            <person name="Huang H.Q."/>
            <person name="Li W.J."/>
        </authorList>
    </citation>
    <scope>NUCLEOTIDE SEQUENCE [LARGE SCALE GENOMIC DNA]</scope>
    <source>
        <strain evidence="6 7">YIM T102</strain>
    </source>
</reference>